<accession>A0A926IG11</accession>
<evidence type="ECO:0000313" key="1">
    <source>
        <dbReference type="EMBL" id="MBC8581604.1"/>
    </source>
</evidence>
<dbReference type="RefSeq" id="WP_249334607.1">
    <property type="nucleotide sequence ID" value="NZ_JACRSY010000063.1"/>
</dbReference>
<dbReference type="EMBL" id="JACRSY010000063">
    <property type="protein sequence ID" value="MBC8581604.1"/>
    <property type="molecule type" value="Genomic_DNA"/>
</dbReference>
<proteinExistence type="predicted"/>
<sequence>MKDELMQLVEPLVQYLEENYDPYCKIEISREKVRVIRTERQEIIESQS</sequence>
<dbReference type="AlphaFoldDB" id="A0A926IG11"/>
<name>A0A926IG11_9FIRM</name>
<comment type="caution">
    <text evidence="1">The sequence shown here is derived from an EMBL/GenBank/DDBJ whole genome shotgun (WGS) entry which is preliminary data.</text>
</comment>
<protein>
    <submittedName>
        <fullName evidence="1">Uncharacterized protein</fullName>
    </submittedName>
</protein>
<evidence type="ECO:0000313" key="2">
    <source>
        <dbReference type="Proteomes" id="UP000655830"/>
    </source>
</evidence>
<organism evidence="1 2">
    <name type="scientific">Zhenhengia yiwuensis</name>
    <dbReference type="NCBI Taxonomy" id="2763666"/>
    <lineage>
        <taxon>Bacteria</taxon>
        <taxon>Bacillati</taxon>
        <taxon>Bacillota</taxon>
        <taxon>Clostridia</taxon>
        <taxon>Lachnospirales</taxon>
        <taxon>Lachnospiraceae</taxon>
        <taxon>Zhenhengia</taxon>
    </lineage>
</organism>
<dbReference type="Proteomes" id="UP000655830">
    <property type="component" value="Unassembled WGS sequence"/>
</dbReference>
<keyword evidence="2" id="KW-1185">Reference proteome</keyword>
<reference evidence="1" key="1">
    <citation type="submission" date="2020-08" db="EMBL/GenBank/DDBJ databases">
        <title>Genome public.</title>
        <authorList>
            <person name="Liu C."/>
            <person name="Sun Q."/>
        </authorList>
    </citation>
    <scope>NUCLEOTIDE SEQUENCE</scope>
    <source>
        <strain evidence="1">NSJ-12</strain>
    </source>
</reference>
<gene>
    <name evidence="1" type="ORF">H8718_19140</name>
</gene>